<keyword evidence="4" id="KW-0807">Transducer</keyword>
<proteinExistence type="inferred from homology"/>
<dbReference type="InterPro" id="IPR036322">
    <property type="entry name" value="WD40_repeat_dom_sf"/>
</dbReference>
<dbReference type="GO" id="GO:0007165">
    <property type="term" value="P:signal transduction"/>
    <property type="evidence" value="ECO:0007669"/>
    <property type="project" value="UniProtKB-KW"/>
</dbReference>
<dbReference type="GeneTree" id="ENSGT01000000214413"/>
<evidence type="ECO:0000313" key="7">
    <source>
        <dbReference type="Proteomes" id="UP000291000"/>
    </source>
</evidence>
<name>A0A452EAS3_CAPHI</name>
<dbReference type="Ensembl" id="ENSCHIT00000016872.1">
    <property type="protein sequence ID" value="ENSCHIP00000009103.1"/>
    <property type="gene ID" value="ENSCHIG00000012060.1"/>
</dbReference>
<dbReference type="InterPro" id="IPR015943">
    <property type="entry name" value="WD40/YVTN_repeat-like_dom_sf"/>
</dbReference>
<dbReference type="Pfam" id="PF00400">
    <property type="entry name" value="WD40"/>
    <property type="match status" value="3"/>
</dbReference>
<reference evidence="6" key="2">
    <citation type="submission" date="2025-08" db="UniProtKB">
        <authorList>
            <consortium name="Ensembl"/>
        </authorList>
    </citation>
    <scope>IDENTIFICATION</scope>
</reference>
<dbReference type="PRINTS" id="PR00320">
    <property type="entry name" value="GPROTEINBRPT"/>
</dbReference>
<dbReference type="InterPro" id="IPR019775">
    <property type="entry name" value="WD40_repeat_CS"/>
</dbReference>
<keyword evidence="3" id="KW-0677">Repeat</keyword>
<dbReference type="Pfam" id="PF25391">
    <property type="entry name" value="WD40_Gbeta"/>
    <property type="match status" value="1"/>
</dbReference>
<reference evidence="6" key="3">
    <citation type="submission" date="2025-09" db="UniProtKB">
        <authorList>
            <consortium name="Ensembl"/>
        </authorList>
    </citation>
    <scope>IDENTIFICATION</scope>
</reference>
<evidence type="ECO:0000256" key="2">
    <source>
        <dbReference type="ARBA" id="ARBA00022574"/>
    </source>
</evidence>
<dbReference type="PIRSF" id="PIRSF002394">
    <property type="entry name" value="GN-bd_beta"/>
    <property type="match status" value="1"/>
</dbReference>
<dbReference type="PANTHER" id="PTHR19850">
    <property type="entry name" value="GUANINE NUCLEOTIDE-BINDING PROTEIN BETA G PROTEIN BETA"/>
    <property type="match status" value="1"/>
</dbReference>
<feature type="repeat" description="WD" evidence="5">
    <location>
        <begin position="50"/>
        <end position="91"/>
    </location>
</feature>
<evidence type="ECO:0000313" key="6">
    <source>
        <dbReference type="Ensembl" id="ENSCHIP00000009103.1"/>
    </source>
</evidence>
<dbReference type="InterPro" id="IPR001680">
    <property type="entry name" value="WD40_rpt"/>
</dbReference>
<dbReference type="PRINTS" id="PR00319">
    <property type="entry name" value="GPROTEINB"/>
</dbReference>
<feature type="repeat" description="WD" evidence="5">
    <location>
        <begin position="202"/>
        <end position="243"/>
    </location>
</feature>
<feature type="repeat" description="WD" evidence="5">
    <location>
        <begin position="138"/>
        <end position="178"/>
    </location>
</feature>
<dbReference type="Proteomes" id="UP000291000">
    <property type="component" value="Unassembled WGS sequence"/>
</dbReference>
<accession>A0A452EAS3</accession>
<dbReference type="PROSITE" id="PS00678">
    <property type="entry name" value="WD_REPEATS_1"/>
    <property type="match status" value="1"/>
</dbReference>
<keyword evidence="2 5" id="KW-0853">WD repeat</keyword>
<organism evidence="6 7">
    <name type="scientific">Capra hircus</name>
    <name type="common">Goat</name>
    <dbReference type="NCBI Taxonomy" id="9925"/>
    <lineage>
        <taxon>Eukaryota</taxon>
        <taxon>Metazoa</taxon>
        <taxon>Chordata</taxon>
        <taxon>Craniata</taxon>
        <taxon>Vertebrata</taxon>
        <taxon>Euteleostomi</taxon>
        <taxon>Mammalia</taxon>
        <taxon>Eutheria</taxon>
        <taxon>Laurasiatheria</taxon>
        <taxon>Artiodactyla</taxon>
        <taxon>Ruminantia</taxon>
        <taxon>Pecora</taxon>
        <taxon>Bovidae</taxon>
        <taxon>Caprinae</taxon>
        <taxon>Capra</taxon>
    </lineage>
</organism>
<dbReference type="Gene3D" id="2.130.10.10">
    <property type="entry name" value="YVTN repeat-like/Quinoprotein amine dehydrogenase"/>
    <property type="match status" value="2"/>
</dbReference>
<dbReference type="InterPro" id="IPR016346">
    <property type="entry name" value="G-protein_beta_1-5"/>
</dbReference>
<keyword evidence="7" id="KW-1185">Reference proteome</keyword>
<comment type="similarity">
    <text evidence="1">Belongs to the WD repeat G protein beta family.</text>
</comment>
<dbReference type="SUPFAM" id="SSF50978">
    <property type="entry name" value="WD40 repeat-like"/>
    <property type="match status" value="1"/>
</dbReference>
<dbReference type="PROSITE" id="PS50294">
    <property type="entry name" value="WD_REPEATS_REGION"/>
    <property type="match status" value="2"/>
</dbReference>
<dbReference type="SMART" id="SM00320">
    <property type="entry name" value="WD40"/>
    <property type="match status" value="6"/>
</dbReference>
<evidence type="ECO:0000256" key="3">
    <source>
        <dbReference type="ARBA" id="ARBA00022737"/>
    </source>
</evidence>
<dbReference type="PROSITE" id="PS50082">
    <property type="entry name" value="WD_REPEATS_2"/>
    <property type="match status" value="5"/>
</dbReference>
<protein>
    <submittedName>
        <fullName evidence="6">Uncharacterized protein</fullName>
    </submittedName>
</protein>
<evidence type="ECO:0000256" key="4">
    <source>
        <dbReference type="ARBA" id="ARBA00023224"/>
    </source>
</evidence>
<dbReference type="STRING" id="9925.ENSCHIP00000009103"/>
<feature type="repeat" description="WD" evidence="5">
    <location>
        <begin position="253"/>
        <end position="278"/>
    </location>
</feature>
<dbReference type="InterPro" id="IPR001632">
    <property type="entry name" value="WD40_G-protein_beta-like"/>
</dbReference>
<reference evidence="7" key="1">
    <citation type="submission" date="2016-04" db="EMBL/GenBank/DDBJ databases">
        <title>Polished mammalian reference genomes with single-molecule sequencing and chromosome conformation capture applied to the Capra hircus genome.</title>
        <authorList>
            <person name="Bickhart D.M."/>
            <person name="Koren S."/>
            <person name="Rosen B."/>
            <person name="Hastie A."/>
            <person name="Liachko I."/>
            <person name="Sullivan S.T."/>
            <person name="Burton J."/>
            <person name="Sayre B.L."/>
            <person name="Huson H.J."/>
            <person name="Lee J."/>
            <person name="Lam E."/>
            <person name="Kelley C.M."/>
            <person name="Hutchison J.L."/>
            <person name="Zhou Y."/>
            <person name="Sun J."/>
            <person name="Crisa A."/>
            <person name="Schwartz J.C."/>
            <person name="Hammond J.A."/>
            <person name="Schroeder S.G."/>
            <person name="Liu G.E."/>
            <person name="Dunham M."/>
            <person name="Shendure J."/>
            <person name="Sonstegard T.S."/>
            <person name="Phillippy A.M."/>
            <person name="Van Tassell C.P."/>
            <person name="Smith T.P."/>
        </authorList>
    </citation>
    <scope>NUCLEOTIDE SEQUENCE [LARGE SCALE GENOMIC DNA]</scope>
</reference>
<sequence>MSELDQLRQEAEQLKDQIGDARKACADATLSQITNTDPVGRVQTRTRRTLRGRLAKIYAMHWGTDSRLLVSASQDGKLIIWGSYTTNKVHAIPLRSSRVMTCAYGPSGNYVACGGLDNICSIYNLKTREGNARVNRELAGHTGYLLCCGFLDDNQIVTGSGDTTCALWDIETGQQTTTFPGHTGDVMTKLWDVREGVCRQTFTGHEPDINAICFFPNRDAFGTGSDDATCRLFDLRADQELRTYSHDNIICGITSVSFSKSGRLLLAGYDDFNCNVWDALKADGAGVLAGHDNRVSCLGVTDDGMAVATGSWDSFLKIWN</sequence>
<dbReference type="AlphaFoldDB" id="A0A452EAS3"/>
<evidence type="ECO:0000256" key="1">
    <source>
        <dbReference type="ARBA" id="ARBA00009768"/>
    </source>
</evidence>
<dbReference type="CDD" id="cd00200">
    <property type="entry name" value="WD40"/>
    <property type="match status" value="1"/>
</dbReference>
<evidence type="ECO:0000256" key="5">
    <source>
        <dbReference type="PROSITE-ProRule" id="PRU00221"/>
    </source>
</evidence>
<feature type="repeat" description="WD" evidence="5">
    <location>
        <begin position="288"/>
        <end position="320"/>
    </location>
</feature>
<dbReference type="InterPro" id="IPR020472">
    <property type="entry name" value="WD40_PAC1"/>
</dbReference>